<feature type="non-terminal residue" evidence="2">
    <location>
        <position position="1"/>
    </location>
</feature>
<sequence length="65" mass="7660">TYDLPSMASQYSSEETEKEVHPKHSEKRPPDPVWDHFFATLLKSPGHFFAKCKYCSIQFNYEHPN</sequence>
<comment type="caution">
    <text evidence="2">The sequence shown here is derived from an EMBL/GenBank/DDBJ whole genome shotgun (WGS) entry which is preliminary data.</text>
</comment>
<dbReference type="Proteomes" id="UP000789901">
    <property type="component" value="Unassembled WGS sequence"/>
</dbReference>
<keyword evidence="3" id="KW-1185">Reference proteome</keyword>
<evidence type="ECO:0000313" key="2">
    <source>
        <dbReference type="EMBL" id="CAG8836757.1"/>
    </source>
</evidence>
<reference evidence="2 3" key="1">
    <citation type="submission" date="2021-06" db="EMBL/GenBank/DDBJ databases">
        <authorList>
            <person name="Kallberg Y."/>
            <person name="Tangrot J."/>
            <person name="Rosling A."/>
        </authorList>
    </citation>
    <scope>NUCLEOTIDE SEQUENCE [LARGE SCALE GENOMIC DNA]</scope>
    <source>
        <strain evidence="2 3">120-4 pot B 10/14</strain>
    </source>
</reference>
<name>A0ABN7WNI4_GIGMA</name>
<evidence type="ECO:0000313" key="3">
    <source>
        <dbReference type="Proteomes" id="UP000789901"/>
    </source>
</evidence>
<protein>
    <submittedName>
        <fullName evidence="2">33724_t:CDS:1</fullName>
    </submittedName>
</protein>
<feature type="region of interest" description="Disordered" evidence="1">
    <location>
        <begin position="1"/>
        <end position="31"/>
    </location>
</feature>
<evidence type="ECO:0000256" key="1">
    <source>
        <dbReference type="SAM" id="MobiDB-lite"/>
    </source>
</evidence>
<accession>A0ABN7WNI4</accession>
<organism evidence="2 3">
    <name type="scientific">Gigaspora margarita</name>
    <dbReference type="NCBI Taxonomy" id="4874"/>
    <lineage>
        <taxon>Eukaryota</taxon>
        <taxon>Fungi</taxon>
        <taxon>Fungi incertae sedis</taxon>
        <taxon>Mucoromycota</taxon>
        <taxon>Glomeromycotina</taxon>
        <taxon>Glomeromycetes</taxon>
        <taxon>Diversisporales</taxon>
        <taxon>Gigasporaceae</taxon>
        <taxon>Gigaspora</taxon>
    </lineage>
</organism>
<feature type="compositionally biased region" description="Basic and acidic residues" evidence="1">
    <location>
        <begin position="18"/>
        <end position="31"/>
    </location>
</feature>
<dbReference type="EMBL" id="CAJVQB010054303">
    <property type="protein sequence ID" value="CAG8836757.1"/>
    <property type="molecule type" value="Genomic_DNA"/>
</dbReference>
<proteinExistence type="predicted"/>
<gene>
    <name evidence="2" type="ORF">GMARGA_LOCUS33188</name>
</gene>